<reference evidence="6 7" key="1">
    <citation type="submission" date="2017-01" db="EMBL/GenBank/DDBJ databases">
        <title>Comparative Genomics of 38 Pectobacterium strains comprising three species revealed the characteristics of Pectobacterium carotovorum.</title>
        <authorList>
            <person name="Xie H."/>
            <person name="Ma Y."/>
            <person name="Li X."/>
        </authorList>
    </citation>
    <scope>NUCLEOTIDE SEQUENCE [LARGE SCALE GENOMIC DNA]</scope>
    <source>
        <strain evidence="6 7">Q142</strain>
    </source>
</reference>
<dbReference type="Gene3D" id="3.40.710.10">
    <property type="entry name" value="DD-peptidase/beta-lactamase superfamily"/>
    <property type="match status" value="1"/>
</dbReference>
<evidence type="ECO:0000256" key="2">
    <source>
        <dbReference type="ARBA" id="ARBA00023136"/>
    </source>
</evidence>
<dbReference type="InterPro" id="IPR050491">
    <property type="entry name" value="AmpC-like"/>
</dbReference>
<feature type="domain" description="Beta-lactamase-related" evidence="5">
    <location>
        <begin position="28"/>
        <end position="332"/>
    </location>
</feature>
<evidence type="ECO:0000259" key="5">
    <source>
        <dbReference type="Pfam" id="PF00144"/>
    </source>
</evidence>
<dbReference type="PANTHER" id="PTHR46825:SF11">
    <property type="entry name" value="PENICILLIN-BINDING PROTEIN 4"/>
    <property type="match status" value="1"/>
</dbReference>
<evidence type="ECO:0000256" key="1">
    <source>
        <dbReference type="ARBA" id="ARBA00004370"/>
    </source>
</evidence>
<dbReference type="AlphaFoldDB" id="A0ABD6VLM7"/>
<evidence type="ECO:0000313" key="6">
    <source>
        <dbReference type="EMBL" id="POE23296.1"/>
    </source>
</evidence>
<protein>
    <recommendedName>
        <fullName evidence="5">Beta-lactamase-related domain-containing protein</fullName>
    </recommendedName>
</protein>
<comment type="subcellular location">
    <subcellularLocation>
        <location evidence="1">Membrane</location>
    </subcellularLocation>
</comment>
<evidence type="ECO:0000256" key="4">
    <source>
        <dbReference type="SAM" id="SignalP"/>
    </source>
</evidence>
<accession>A0ABD6VLM7</accession>
<dbReference type="Proteomes" id="UP000237274">
    <property type="component" value="Unassembled WGS sequence"/>
</dbReference>
<proteinExistence type="predicted"/>
<dbReference type="Pfam" id="PF00144">
    <property type="entry name" value="Beta-lactamase"/>
    <property type="match status" value="1"/>
</dbReference>
<dbReference type="SUPFAM" id="SSF56601">
    <property type="entry name" value="beta-lactamase/transpeptidase-like"/>
    <property type="match status" value="1"/>
</dbReference>
<feature type="transmembrane region" description="Helical" evidence="3">
    <location>
        <begin position="368"/>
        <end position="386"/>
    </location>
</feature>
<keyword evidence="2 3" id="KW-0472">Membrane</keyword>
<keyword evidence="4" id="KW-0732">Signal</keyword>
<keyword evidence="3" id="KW-1133">Transmembrane helix</keyword>
<name>A0ABD6VLM7_9GAMM</name>
<gene>
    <name evidence="6" type="ORF">BV926_20525</name>
</gene>
<dbReference type="EMBL" id="MTAO01000022">
    <property type="protein sequence ID" value="POE23296.1"/>
    <property type="molecule type" value="Genomic_DNA"/>
</dbReference>
<organism evidence="6 7">
    <name type="scientific">Pectobacterium odoriferum</name>
    <dbReference type="NCBI Taxonomy" id="78398"/>
    <lineage>
        <taxon>Bacteria</taxon>
        <taxon>Pseudomonadati</taxon>
        <taxon>Pseudomonadota</taxon>
        <taxon>Gammaproteobacteria</taxon>
        <taxon>Enterobacterales</taxon>
        <taxon>Pectobacteriaceae</taxon>
        <taxon>Pectobacterium</taxon>
    </lineage>
</organism>
<sequence>MRCLIASTLLLFCSLAAADEISKNSIMQYMDYGHIPELVLVTIDKNKQSNIMLLSNKPQGGGDALDDKTLFELASVSKSFTGMLAAKLMDSGVISANSTINSVLNSMKTRYQSNQEDITFSQLLNHTSGIPFNSISLLYTHPEYSLEQVVDHIDLINLDAKPGEKFAYATANYAIAARMMEKVSGRTYAQLLQEEILTPLAMEQATVAIADHKAQGNQIAFLRARPYDAPFVFSNVPAGYIQTSARDMLHWLQFLTRGSVSPALQQARETAFSTHFDVDTSEDEETRYSFGWFKQGSLFFHTGMNPTFSSYVSVDTATGVATAVMANVNSNITFEIGKQVMRQLNQGESVQLPGEIKDLTLFDSYDRFFIVGSTALLLAFAAVFIRPKWGKTRQWGRIGYFASAAAACVFAVSIFLLLSFPSLVVGLSWRTLSIWLPTSFWMFYSLLLVFFIFYFVRFVQSLYRRRSGK</sequence>
<feature type="transmembrane region" description="Helical" evidence="3">
    <location>
        <begin position="398"/>
        <end position="420"/>
    </location>
</feature>
<dbReference type="InterPro" id="IPR012338">
    <property type="entry name" value="Beta-lactam/transpept-like"/>
</dbReference>
<evidence type="ECO:0000256" key="3">
    <source>
        <dbReference type="SAM" id="Phobius"/>
    </source>
</evidence>
<dbReference type="PANTHER" id="PTHR46825">
    <property type="entry name" value="D-ALANYL-D-ALANINE-CARBOXYPEPTIDASE/ENDOPEPTIDASE AMPH"/>
    <property type="match status" value="1"/>
</dbReference>
<evidence type="ECO:0000313" key="7">
    <source>
        <dbReference type="Proteomes" id="UP000237274"/>
    </source>
</evidence>
<comment type="caution">
    <text evidence="6">The sequence shown here is derived from an EMBL/GenBank/DDBJ whole genome shotgun (WGS) entry which is preliminary data.</text>
</comment>
<feature type="signal peptide" evidence="4">
    <location>
        <begin position="1"/>
        <end position="18"/>
    </location>
</feature>
<feature type="transmembrane region" description="Helical" evidence="3">
    <location>
        <begin position="440"/>
        <end position="459"/>
    </location>
</feature>
<dbReference type="InterPro" id="IPR001466">
    <property type="entry name" value="Beta-lactam-related"/>
</dbReference>
<feature type="chain" id="PRO_5044889768" description="Beta-lactamase-related domain-containing protein" evidence="4">
    <location>
        <begin position="19"/>
        <end position="469"/>
    </location>
</feature>
<keyword evidence="3" id="KW-0812">Transmembrane</keyword>
<dbReference type="GO" id="GO:0016020">
    <property type="term" value="C:membrane"/>
    <property type="evidence" value="ECO:0007669"/>
    <property type="project" value="UniProtKB-SubCell"/>
</dbReference>